<dbReference type="Proteomes" id="UP000635606">
    <property type="component" value="Unassembled WGS sequence"/>
</dbReference>
<protein>
    <submittedName>
        <fullName evidence="1">Uncharacterized protein</fullName>
    </submittedName>
</protein>
<sequence>MLLRDDHARPFHYRFAHRLLSTLLLNPRYRLRDMGADGFATEFLHFVWSDYEQHFPEEERLASDGLAGTLERAGTVEVLLVTMPPAEHRAEAHFVAVVPCEPPEERRFLTLEHSWTMEDEPATMLGAWDRGSHLNLGPGPEPTAAAYLAWIGERFGT</sequence>
<proteinExistence type="predicted"/>
<evidence type="ECO:0000313" key="1">
    <source>
        <dbReference type="EMBL" id="GIJ68783.1"/>
    </source>
</evidence>
<accession>A0A8J3ZV98</accession>
<reference evidence="1" key="1">
    <citation type="submission" date="2021-01" db="EMBL/GenBank/DDBJ databases">
        <title>Whole genome shotgun sequence of Virgisporangium ochraceum NBRC 16418.</title>
        <authorList>
            <person name="Komaki H."/>
            <person name="Tamura T."/>
        </authorList>
    </citation>
    <scope>NUCLEOTIDE SEQUENCE</scope>
    <source>
        <strain evidence="1">NBRC 16418</strain>
    </source>
</reference>
<dbReference type="AlphaFoldDB" id="A0A8J3ZV98"/>
<gene>
    <name evidence="1" type="ORF">Voc01_037000</name>
</gene>
<name>A0A8J3ZV98_9ACTN</name>
<organism evidence="1 2">
    <name type="scientific">Virgisporangium ochraceum</name>
    <dbReference type="NCBI Taxonomy" id="65505"/>
    <lineage>
        <taxon>Bacteria</taxon>
        <taxon>Bacillati</taxon>
        <taxon>Actinomycetota</taxon>
        <taxon>Actinomycetes</taxon>
        <taxon>Micromonosporales</taxon>
        <taxon>Micromonosporaceae</taxon>
        <taxon>Virgisporangium</taxon>
    </lineage>
</organism>
<comment type="caution">
    <text evidence="1">The sequence shown here is derived from an EMBL/GenBank/DDBJ whole genome shotgun (WGS) entry which is preliminary data.</text>
</comment>
<keyword evidence="2" id="KW-1185">Reference proteome</keyword>
<evidence type="ECO:0000313" key="2">
    <source>
        <dbReference type="Proteomes" id="UP000635606"/>
    </source>
</evidence>
<dbReference type="EMBL" id="BOPH01000049">
    <property type="protein sequence ID" value="GIJ68783.1"/>
    <property type="molecule type" value="Genomic_DNA"/>
</dbReference>
<dbReference type="RefSeq" id="WP_203928726.1">
    <property type="nucleotide sequence ID" value="NZ_BOPH01000049.1"/>
</dbReference>